<gene>
    <name evidence="2" type="ORF">ACIPEN_04060</name>
</gene>
<evidence type="ECO:0000313" key="3">
    <source>
        <dbReference type="Proteomes" id="UP001617427"/>
    </source>
</evidence>
<protein>
    <recommendedName>
        <fullName evidence="4">TIGR03016 family PEP-CTERM system-associated outer membrane protein</fullName>
    </recommendedName>
</protein>
<organism evidence="2 3">
    <name type="scientific">Herbaspirillum chlorophenolicum</name>
    <dbReference type="NCBI Taxonomy" id="211589"/>
    <lineage>
        <taxon>Bacteria</taxon>
        <taxon>Pseudomonadati</taxon>
        <taxon>Pseudomonadota</taxon>
        <taxon>Betaproteobacteria</taxon>
        <taxon>Burkholderiales</taxon>
        <taxon>Oxalobacteraceae</taxon>
        <taxon>Herbaspirillum</taxon>
    </lineage>
</organism>
<reference evidence="2 3" key="1">
    <citation type="submission" date="2024-10" db="EMBL/GenBank/DDBJ databases">
        <title>The Natural Products Discovery Center: Release of the First 8490 Sequenced Strains for Exploring Actinobacteria Biosynthetic Diversity.</title>
        <authorList>
            <person name="Kalkreuter E."/>
            <person name="Kautsar S.A."/>
            <person name="Yang D."/>
            <person name="Bader C.D."/>
            <person name="Teijaro C.N."/>
            <person name="Fluegel L."/>
            <person name="Davis C.M."/>
            <person name="Simpson J.R."/>
            <person name="Lauterbach L."/>
            <person name="Steele A.D."/>
            <person name="Gui C."/>
            <person name="Meng S."/>
            <person name="Li G."/>
            <person name="Viehrig K."/>
            <person name="Ye F."/>
            <person name="Su P."/>
            <person name="Kiefer A.F."/>
            <person name="Nichols A."/>
            <person name="Cepeda A.J."/>
            <person name="Yan W."/>
            <person name="Fan B."/>
            <person name="Jiang Y."/>
            <person name="Adhikari A."/>
            <person name="Zheng C.-J."/>
            <person name="Schuster L."/>
            <person name="Cowan T.M."/>
            <person name="Smanski M.J."/>
            <person name="Chevrette M.G."/>
            <person name="De Carvalho L.P.S."/>
            <person name="Shen B."/>
        </authorList>
    </citation>
    <scope>NUCLEOTIDE SEQUENCE [LARGE SCALE GENOMIC DNA]</scope>
    <source>
        <strain evidence="2 3">NPDC087045</strain>
    </source>
</reference>
<evidence type="ECO:0000313" key="2">
    <source>
        <dbReference type="EMBL" id="MFJ3044989.1"/>
    </source>
</evidence>
<keyword evidence="3" id="KW-1185">Reference proteome</keyword>
<evidence type="ECO:0000256" key="1">
    <source>
        <dbReference type="SAM" id="SignalP"/>
    </source>
</evidence>
<comment type="caution">
    <text evidence="2">The sequence shown here is derived from an EMBL/GenBank/DDBJ whole genome shotgun (WGS) entry which is preliminary data.</text>
</comment>
<accession>A0ABW8EUJ8</accession>
<evidence type="ECO:0008006" key="4">
    <source>
        <dbReference type="Google" id="ProtNLM"/>
    </source>
</evidence>
<name>A0ABW8EUJ8_9BURK</name>
<dbReference type="Proteomes" id="UP001617427">
    <property type="component" value="Unassembled WGS sequence"/>
</dbReference>
<feature type="signal peptide" evidence="1">
    <location>
        <begin position="1"/>
        <end position="34"/>
    </location>
</feature>
<keyword evidence="1" id="KW-0732">Signal</keyword>
<feature type="chain" id="PRO_5046599068" description="TIGR03016 family PEP-CTERM system-associated outer membrane protein" evidence="1">
    <location>
        <begin position="35"/>
        <end position="480"/>
    </location>
</feature>
<sequence length="480" mass="54366">MSEQRRWPRAGRLAGGLRLLAVLAAATGALPAHATAEYALQTGVSWYRIENPFLFPNNSTDSLKTTDTAWSTDLRFGLFLPLPTQRTNFQLTASASKMHYGSSFSDYGSSPTDTPGIGGSSLNYTKKQVEAQYTWEFSDWLSGRIRHRIDDRLYNYFGGRTSISYPAMVSNVEPEHPHIREDEAEVAYRFSDRFDLPFTFTQQTLSYEVPDRAKMYNMNSNTWQAALRYASGRKSIFSGGFRQSKVKFPERGIVANPDPVAALTTPFLNQVTDFDSGYTDSEIFVDTAWRYTENTIFIGHLGSISRQFNTHAERNSKLLSTELGIDWHYSSKSTFYGRIWHSPQSNVEADNRLYVINTGIQGRNVWQATPKSRVTLLLSLESQKYDSFSVNNGVTTLQGTGSGQDKLLRIGLRYDYDITRRLAFRADAMREQTMSGGGADYTRSYFQMSLNYTFDNISGSYTDANPMGYNKARQQIEDLR</sequence>
<dbReference type="EMBL" id="JBIUZV010000002">
    <property type="protein sequence ID" value="MFJ3044989.1"/>
    <property type="molecule type" value="Genomic_DNA"/>
</dbReference>
<proteinExistence type="predicted"/>
<dbReference type="RefSeq" id="WP_402698465.1">
    <property type="nucleotide sequence ID" value="NZ_JBIUZV010000002.1"/>
</dbReference>